<evidence type="ECO:0000313" key="3">
    <source>
        <dbReference type="Proteomes" id="UP001412067"/>
    </source>
</evidence>
<reference evidence="2 3" key="1">
    <citation type="journal article" date="2022" name="Nat. Plants">
        <title>Genomes of leafy and leafless Platanthera orchids illuminate the evolution of mycoheterotrophy.</title>
        <authorList>
            <person name="Li M.H."/>
            <person name="Liu K.W."/>
            <person name="Li Z."/>
            <person name="Lu H.C."/>
            <person name="Ye Q.L."/>
            <person name="Zhang D."/>
            <person name="Wang J.Y."/>
            <person name="Li Y.F."/>
            <person name="Zhong Z.M."/>
            <person name="Liu X."/>
            <person name="Yu X."/>
            <person name="Liu D.K."/>
            <person name="Tu X.D."/>
            <person name="Liu B."/>
            <person name="Hao Y."/>
            <person name="Liao X.Y."/>
            <person name="Jiang Y.T."/>
            <person name="Sun W.H."/>
            <person name="Chen J."/>
            <person name="Chen Y.Q."/>
            <person name="Ai Y."/>
            <person name="Zhai J.W."/>
            <person name="Wu S.S."/>
            <person name="Zhou Z."/>
            <person name="Hsiao Y.Y."/>
            <person name="Wu W.L."/>
            <person name="Chen Y.Y."/>
            <person name="Lin Y.F."/>
            <person name="Hsu J.L."/>
            <person name="Li C.Y."/>
            <person name="Wang Z.W."/>
            <person name="Zhao X."/>
            <person name="Zhong W.Y."/>
            <person name="Ma X.K."/>
            <person name="Ma L."/>
            <person name="Huang J."/>
            <person name="Chen G.Z."/>
            <person name="Huang M.Z."/>
            <person name="Huang L."/>
            <person name="Peng D.H."/>
            <person name="Luo Y.B."/>
            <person name="Zou S.Q."/>
            <person name="Chen S.P."/>
            <person name="Lan S."/>
            <person name="Tsai W.C."/>
            <person name="Van de Peer Y."/>
            <person name="Liu Z.J."/>
        </authorList>
    </citation>
    <scope>NUCLEOTIDE SEQUENCE [LARGE SCALE GENOMIC DNA]</scope>
    <source>
        <strain evidence="2">Lor288</strain>
    </source>
</reference>
<sequence>MRVKPALMRAKPSREHLSLFFDDVSSEMNSYCRSSGEQFESCSYGEDSGISEALPSSKVEAEFRDMERSLVQGTYYEALLQNAKEKRARHISEAVESAVGSKIQGIQLEIEKVIKEKNYLAENQNFIKMKIGRSFSISFMSMFLGWNTVQLMLLPSMEILGFIPGVLHPCACQASPNPENCIWIPKTMRANDLQKAVHFPIWAAIEL</sequence>
<evidence type="ECO:0000256" key="1">
    <source>
        <dbReference type="SAM" id="Phobius"/>
    </source>
</evidence>
<comment type="caution">
    <text evidence="2">The sequence shown here is derived from an EMBL/GenBank/DDBJ whole genome shotgun (WGS) entry which is preliminary data.</text>
</comment>
<feature type="transmembrane region" description="Helical" evidence="1">
    <location>
        <begin position="135"/>
        <end position="154"/>
    </location>
</feature>
<keyword evidence="3" id="KW-1185">Reference proteome</keyword>
<gene>
    <name evidence="2" type="ORF">KSP40_PGU012438</name>
</gene>
<keyword evidence="1" id="KW-0812">Transmembrane</keyword>
<dbReference type="EMBL" id="JBBWWR010000015">
    <property type="protein sequence ID" value="KAK8950550.1"/>
    <property type="molecule type" value="Genomic_DNA"/>
</dbReference>
<keyword evidence="1" id="KW-1133">Transmembrane helix</keyword>
<proteinExistence type="predicted"/>
<evidence type="ECO:0000313" key="2">
    <source>
        <dbReference type="EMBL" id="KAK8950550.1"/>
    </source>
</evidence>
<organism evidence="2 3">
    <name type="scientific">Platanthera guangdongensis</name>
    <dbReference type="NCBI Taxonomy" id="2320717"/>
    <lineage>
        <taxon>Eukaryota</taxon>
        <taxon>Viridiplantae</taxon>
        <taxon>Streptophyta</taxon>
        <taxon>Embryophyta</taxon>
        <taxon>Tracheophyta</taxon>
        <taxon>Spermatophyta</taxon>
        <taxon>Magnoliopsida</taxon>
        <taxon>Liliopsida</taxon>
        <taxon>Asparagales</taxon>
        <taxon>Orchidaceae</taxon>
        <taxon>Orchidoideae</taxon>
        <taxon>Orchideae</taxon>
        <taxon>Orchidinae</taxon>
        <taxon>Platanthera</taxon>
    </lineage>
</organism>
<name>A0ABR2LUE5_9ASPA</name>
<accession>A0ABR2LUE5</accession>
<dbReference type="Proteomes" id="UP001412067">
    <property type="component" value="Unassembled WGS sequence"/>
</dbReference>
<protein>
    <submittedName>
        <fullName evidence="2">Uncharacterized protein</fullName>
    </submittedName>
</protein>
<keyword evidence="1" id="KW-0472">Membrane</keyword>